<feature type="domain" description="Reverse transcriptase Ty1/copia-type" evidence="1">
    <location>
        <begin position="8"/>
        <end position="218"/>
    </location>
</feature>
<protein>
    <submittedName>
        <fullName evidence="3">Uncharacterized mitochondrial protein AtMg00810-like</fullName>
    </submittedName>
</protein>
<dbReference type="GeneID" id="110797062"/>
<dbReference type="KEGG" id="soe:110797062"/>
<dbReference type="Proteomes" id="UP000813463">
    <property type="component" value="Chromosome 5"/>
</dbReference>
<dbReference type="InterPro" id="IPR043502">
    <property type="entry name" value="DNA/RNA_pol_sf"/>
</dbReference>
<evidence type="ECO:0000313" key="2">
    <source>
        <dbReference type="Proteomes" id="UP000813463"/>
    </source>
</evidence>
<evidence type="ECO:0000259" key="1">
    <source>
        <dbReference type="Pfam" id="PF07727"/>
    </source>
</evidence>
<evidence type="ECO:0000313" key="3">
    <source>
        <dbReference type="RefSeq" id="XP_021857849.2"/>
    </source>
</evidence>
<dbReference type="RefSeq" id="XP_021857849.2">
    <property type="nucleotide sequence ID" value="XM_022002157.2"/>
</dbReference>
<reference evidence="2" key="1">
    <citation type="journal article" date="2021" name="Nat. Commun.">
        <title>Genomic analyses provide insights into spinach domestication and the genetic basis of agronomic traits.</title>
        <authorList>
            <person name="Cai X."/>
            <person name="Sun X."/>
            <person name="Xu C."/>
            <person name="Sun H."/>
            <person name="Wang X."/>
            <person name="Ge C."/>
            <person name="Zhang Z."/>
            <person name="Wang Q."/>
            <person name="Fei Z."/>
            <person name="Jiao C."/>
            <person name="Wang Q."/>
        </authorList>
    </citation>
    <scope>NUCLEOTIDE SEQUENCE [LARGE SCALE GENOMIC DNA]</scope>
    <source>
        <strain evidence="2">cv. Varoflay</strain>
    </source>
</reference>
<proteinExistence type="predicted"/>
<name>A0A9R0IYF7_SPIOL</name>
<accession>A0A9R0IYF7</accession>
<dbReference type="InterPro" id="IPR013103">
    <property type="entry name" value="RVT_2"/>
</dbReference>
<gene>
    <name evidence="3" type="primary">LOC110797062</name>
</gene>
<reference evidence="3" key="2">
    <citation type="submission" date="2025-08" db="UniProtKB">
        <authorList>
            <consortium name="RefSeq"/>
        </authorList>
    </citation>
    <scope>IDENTIFICATION</scope>
    <source>
        <tissue evidence="3">Leaf</tissue>
    </source>
</reference>
<keyword evidence="2" id="KW-1185">Reference proteome</keyword>
<dbReference type="Pfam" id="PF07727">
    <property type="entry name" value="RVT_2"/>
    <property type="match status" value="1"/>
</dbReference>
<dbReference type="CDD" id="cd09272">
    <property type="entry name" value="RNase_HI_RT_Ty1"/>
    <property type="match status" value="1"/>
</dbReference>
<dbReference type="PANTHER" id="PTHR11439:SF524">
    <property type="entry name" value="RNA-DIRECTED DNA POLYMERASE, PROTEIN KINASE RLK-PELLE-DLSV FAMILY"/>
    <property type="match status" value="1"/>
</dbReference>
<dbReference type="SUPFAM" id="SSF56672">
    <property type="entry name" value="DNA/RNA polymerases"/>
    <property type="match status" value="1"/>
</dbReference>
<dbReference type="AlphaFoldDB" id="A0A9R0IYF7"/>
<sequence>MIKAGDLIRHKSHLVCDGRSQEVGVDCDETFSPVVKTTTIHTVLGLAMAQKWIIHQLDVKNAFLHGDLKETVYMYQPLDFVDRRAPNHVCLLRKALYGLKEAPRAWYQRFANFLLQMGFIIAMSDTSLFTFKHGDDIAYLLLYVDDIILVTSSNNLRGHMITTLQTEFPMSDLGPLNYFLGISVTRTPSFMLLSQQKYAHDILERAGMCNCKLAATPVDTQSKLSVESGPKVQDPTKYRNLAGALQYLTFTRPDVAYAIRQVCLFMHDRREPYFDALKRILRYVQGTIDHGLHLYPTTVLQFITYTDADWAGCPDTRRSTSGYCCFLGNNLISWPSKRQHTLSRSSAEAEYRGVANVVAGGMLDS</sequence>
<organism evidence="2 3">
    <name type="scientific">Spinacia oleracea</name>
    <name type="common">Spinach</name>
    <dbReference type="NCBI Taxonomy" id="3562"/>
    <lineage>
        <taxon>Eukaryota</taxon>
        <taxon>Viridiplantae</taxon>
        <taxon>Streptophyta</taxon>
        <taxon>Embryophyta</taxon>
        <taxon>Tracheophyta</taxon>
        <taxon>Spermatophyta</taxon>
        <taxon>Magnoliopsida</taxon>
        <taxon>eudicotyledons</taxon>
        <taxon>Gunneridae</taxon>
        <taxon>Pentapetalae</taxon>
        <taxon>Caryophyllales</taxon>
        <taxon>Chenopodiaceae</taxon>
        <taxon>Chenopodioideae</taxon>
        <taxon>Anserineae</taxon>
        <taxon>Spinacia</taxon>
    </lineage>
</organism>
<dbReference type="PANTHER" id="PTHR11439">
    <property type="entry name" value="GAG-POL-RELATED RETROTRANSPOSON"/>
    <property type="match status" value="1"/>
</dbReference>